<dbReference type="GO" id="GO:0009307">
    <property type="term" value="P:DNA restriction-modification system"/>
    <property type="evidence" value="ECO:0007669"/>
    <property type="project" value="InterPro"/>
</dbReference>
<dbReference type="Pfam" id="PF04471">
    <property type="entry name" value="Mrr_cat"/>
    <property type="match status" value="1"/>
</dbReference>
<evidence type="ECO:0000313" key="4">
    <source>
        <dbReference type="EMBL" id="HAC6904379.1"/>
    </source>
</evidence>
<organism evidence="3">
    <name type="scientific">Salmonella enterica I</name>
    <dbReference type="NCBI Taxonomy" id="59201"/>
    <lineage>
        <taxon>Bacteria</taxon>
        <taxon>Pseudomonadati</taxon>
        <taxon>Pseudomonadota</taxon>
        <taxon>Gammaproteobacteria</taxon>
        <taxon>Enterobacterales</taxon>
        <taxon>Enterobacteriaceae</taxon>
        <taxon>Salmonella</taxon>
    </lineage>
</organism>
<dbReference type="EMBL" id="DAAMJI010000092">
    <property type="protein sequence ID" value="HAC6904379.1"/>
    <property type="molecule type" value="Genomic_DNA"/>
</dbReference>
<reference evidence="4" key="1">
    <citation type="journal article" date="2018" name="Genome Biol.">
        <title>SKESA: strategic k-mer extension for scrupulous assemblies.</title>
        <authorList>
            <person name="Souvorov A."/>
            <person name="Agarwala R."/>
            <person name="Lipman D.J."/>
        </authorList>
    </citation>
    <scope>NUCLEOTIDE SEQUENCE</scope>
    <source>
        <strain evidence="4">12-4579</strain>
    </source>
</reference>
<dbReference type="EMBL" id="AAGOHL010000205">
    <property type="protein sequence ID" value="EBQ2254130.1"/>
    <property type="molecule type" value="Genomic_DNA"/>
</dbReference>
<reference evidence="2" key="3">
    <citation type="submission" date="2018-07" db="EMBL/GenBank/DDBJ databases">
        <authorList>
            <consortium name="GenomeTrakr network: Whole genome sequencing for foodborne pathogen traceback"/>
        </authorList>
    </citation>
    <scope>NUCLEOTIDE SEQUENCE</scope>
    <source>
        <strain evidence="2">CFSAN032048</strain>
    </source>
</reference>
<evidence type="ECO:0000259" key="1">
    <source>
        <dbReference type="Pfam" id="PF04471"/>
    </source>
</evidence>
<dbReference type="EMBL" id="AALNDL010000006">
    <property type="protein sequence ID" value="EDB3322034.1"/>
    <property type="molecule type" value="Genomic_DNA"/>
</dbReference>
<dbReference type="GO" id="GO:0003677">
    <property type="term" value="F:DNA binding"/>
    <property type="evidence" value="ECO:0007669"/>
    <property type="project" value="InterPro"/>
</dbReference>
<dbReference type="RefSeq" id="WP_023243327.1">
    <property type="nucleotide sequence ID" value="NZ_CP065078.1"/>
</dbReference>
<gene>
    <name evidence="2" type="ORF">AXT19_22970</name>
    <name evidence="3" type="ORF">F9W02_11110</name>
    <name evidence="4" type="ORF">G0D53_23035</name>
</gene>
<evidence type="ECO:0000313" key="2">
    <source>
        <dbReference type="EMBL" id="EBQ2254130.1"/>
    </source>
</evidence>
<dbReference type="InterPro" id="IPR011335">
    <property type="entry name" value="Restrct_endonuc-II-like"/>
</dbReference>
<dbReference type="AlphaFoldDB" id="A0A3T2TYH5"/>
<comment type="caution">
    <text evidence="3">The sequence shown here is derived from an EMBL/GenBank/DDBJ whole genome shotgun (WGS) entry which is preliminary data.</text>
</comment>
<name>A0A3T2TYH5_SALET</name>
<sequence>MANSGKEYEELVRDIQRSLINAGNVPSLKNINIEKNKKIKDRSGIDREFDIYWEFEIGGHTYRSVIKCKDYSSRVSIEKIDAFISKTNDIPGLNLIYATRTGYQSGAKIKAEQHNIQLLVIRDQQEQDWTDEDGTPYLKTINFNIPFQIPPKIFSFELNIDQEWLKSQNTYTAQIIGNVFKTEKSDSIFICNVNNNERYSIHNLSKLLHKKDNNMKYGENAYTEEIENGHIENADSSIKIKIKGYSCKYMYYRPIANISQVDFSEQIKAIVEDFITGKKKWVLKNGIVK</sequence>
<accession>A0A3T2TYH5</accession>
<feature type="domain" description="Restriction endonuclease type IV Mrr" evidence="1">
    <location>
        <begin position="44"/>
        <end position="119"/>
    </location>
</feature>
<dbReference type="SUPFAM" id="SSF52980">
    <property type="entry name" value="Restriction endonuclease-like"/>
    <property type="match status" value="1"/>
</dbReference>
<reference evidence="3" key="4">
    <citation type="submission" date="2019-10" db="EMBL/GenBank/DDBJ databases">
        <authorList>
            <person name="Ashton P.M."/>
            <person name="Dallman T."/>
            <person name="Nair S."/>
            <person name="De Pinna E."/>
            <person name="Peters T."/>
            <person name="Grant K."/>
        </authorList>
    </citation>
    <scope>NUCLEOTIDE SEQUENCE</scope>
    <source>
        <strain evidence="3">808797</strain>
    </source>
</reference>
<evidence type="ECO:0000313" key="3">
    <source>
        <dbReference type="EMBL" id="EDB3322034.1"/>
    </source>
</evidence>
<dbReference type="GO" id="GO:0004519">
    <property type="term" value="F:endonuclease activity"/>
    <property type="evidence" value="ECO:0007669"/>
    <property type="project" value="InterPro"/>
</dbReference>
<reference evidence="4" key="2">
    <citation type="submission" date="2018-07" db="EMBL/GenBank/DDBJ databases">
        <authorList>
            <consortium name="NCBI Pathogen Detection Project"/>
        </authorList>
    </citation>
    <scope>NUCLEOTIDE SEQUENCE</scope>
    <source>
        <strain evidence="4">12-4579</strain>
    </source>
</reference>
<dbReference type="InterPro" id="IPR007560">
    <property type="entry name" value="Restrct_endonuc_IV_Mrr"/>
</dbReference>
<protein>
    <recommendedName>
        <fullName evidence="1">Restriction endonuclease type IV Mrr domain-containing protein</fullName>
    </recommendedName>
</protein>
<proteinExistence type="predicted"/>